<dbReference type="PANTHER" id="PTHR13546:SF15">
    <property type="entry name" value="CCDC85"/>
    <property type="match status" value="1"/>
</dbReference>
<comment type="similarity">
    <text evidence="2">Belongs to the CCDC85 family.</text>
</comment>
<dbReference type="InterPro" id="IPR019359">
    <property type="entry name" value="CCDC85"/>
</dbReference>
<feature type="region of interest" description="Disordered" evidence="6">
    <location>
        <begin position="1"/>
        <end position="51"/>
    </location>
</feature>
<keyword evidence="3" id="KW-0965">Cell junction</keyword>
<comment type="subcellular location">
    <subcellularLocation>
        <location evidence="1">Cell junction</location>
        <location evidence="1">Adherens junction</location>
    </subcellularLocation>
</comment>
<dbReference type="Pfam" id="PF10226">
    <property type="entry name" value="CCDC85"/>
    <property type="match status" value="1"/>
</dbReference>
<dbReference type="OrthoDB" id="10056395at2759"/>
<feature type="compositionally biased region" description="Polar residues" evidence="6">
    <location>
        <begin position="39"/>
        <end position="51"/>
    </location>
</feature>
<keyword evidence="8" id="KW-1185">Reference proteome</keyword>
<evidence type="ECO:0000256" key="4">
    <source>
        <dbReference type="ARBA" id="ARBA00023054"/>
    </source>
</evidence>
<dbReference type="AlphaFoldDB" id="A0A2T7NYP9"/>
<comment type="caution">
    <text evidence="7">The sequence shown here is derived from an EMBL/GenBank/DDBJ whole genome shotgun (WGS) entry which is preliminary data.</text>
</comment>
<evidence type="ECO:0000256" key="6">
    <source>
        <dbReference type="SAM" id="MobiDB-lite"/>
    </source>
</evidence>
<proteinExistence type="inferred from homology"/>
<feature type="region of interest" description="Disordered" evidence="6">
    <location>
        <begin position="191"/>
        <end position="218"/>
    </location>
</feature>
<sequence length="218" mass="25187">MEWESQRPSAPSTPTSMSSQSTGSGTNLLREKIPPYKQLNPSPAVSALSKQSDQDLFRKGADELVRILRHVESDYKSLLAEHSNIIKDVNRRFQIFVLEARGLKEINQKLQDDNQELRDLCCFLDDDRQRSRKLAREWQRFGRYTASVMHSEVAAYQEKLHLLEERQAELLSDNMELKELCLFLDHERSQMNGDRDEGDGSSKWNNEWSGGDDAVIWS</sequence>
<evidence type="ECO:0000313" key="7">
    <source>
        <dbReference type="EMBL" id="PVD26292.1"/>
    </source>
</evidence>
<keyword evidence="4 5" id="KW-0175">Coiled coil</keyword>
<feature type="compositionally biased region" description="Low complexity" evidence="6">
    <location>
        <begin position="8"/>
        <end position="26"/>
    </location>
</feature>
<evidence type="ECO:0000313" key="8">
    <source>
        <dbReference type="Proteomes" id="UP000245119"/>
    </source>
</evidence>
<dbReference type="Proteomes" id="UP000245119">
    <property type="component" value="Linkage Group LG8"/>
</dbReference>
<dbReference type="STRING" id="400727.A0A2T7NYP9"/>
<organism evidence="7 8">
    <name type="scientific">Pomacea canaliculata</name>
    <name type="common">Golden apple snail</name>
    <dbReference type="NCBI Taxonomy" id="400727"/>
    <lineage>
        <taxon>Eukaryota</taxon>
        <taxon>Metazoa</taxon>
        <taxon>Spiralia</taxon>
        <taxon>Lophotrochozoa</taxon>
        <taxon>Mollusca</taxon>
        <taxon>Gastropoda</taxon>
        <taxon>Caenogastropoda</taxon>
        <taxon>Architaenioglossa</taxon>
        <taxon>Ampullarioidea</taxon>
        <taxon>Ampullariidae</taxon>
        <taxon>Pomacea</taxon>
    </lineage>
</organism>
<evidence type="ECO:0000256" key="2">
    <source>
        <dbReference type="ARBA" id="ARBA00009052"/>
    </source>
</evidence>
<dbReference type="EMBL" id="PZQS01000008">
    <property type="protein sequence ID" value="PVD26292.1"/>
    <property type="molecule type" value="Genomic_DNA"/>
</dbReference>
<accession>A0A2T7NYP9</accession>
<evidence type="ECO:0000256" key="1">
    <source>
        <dbReference type="ARBA" id="ARBA00004536"/>
    </source>
</evidence>
<dbReference type="PANTHER" id="PTHR13546">
    <property type="entry name" value="RE60986P"/>
    <property type="match status" value="1"/>
</dbReference>
<reference evidence="7 8" key="1">
    <citation type="submission" date="2018-04" db="EMBL/GenBank/DDBJ databases">
        <title>The genome of golden apple snail Pomacea canaliculata provides insight into stress tolerance and invasive adaptation.</title>
        <authorList>
            <person name="Liu C."/>
            <person name="Liu B."/>
            <person name="Ren Y."/>
            <person name="Zhang Y."/>
            <person name="Wang H."/>
            <person name="Li S."/>
            <person name="Jiang F."/>
            <person name="Yin L."/>
            <person name="Zhang G."/>
            <person name="Qian W."/>
            <person name="Fan W."/>
        </authorList>
    </citation>
    <scope>NUCLEOTIDE SEQUENCE [LARGE SCALE GENOMIC DNA]</scope>
    <source>
        <strain evidence="7">SZHN2017</strain>
        <tissue evidence="7">Muscle</tissue>
    </source>
</reference>
<evidence type="ECO:0000256" key="5">
    <source>
        <dbReference type="SAM" id="Coils"/>
    </source>
</evidence>
<protein>
    <recommendedName>
        <fullName evidence="9">Coiled-coil domain-containing protein 85C</fullName>
    </recommendedName>
</protein>
<gene>
    <name evidence="7" type="ORF">C0Q70_13963</name>
</gene>
<dbReference type="GO" id="GO:0005912">
    <property type="term" value="C:adherens junction"/>
    <property type="evidence" value="ECO:0007669"/>
    <property type="project" value="UniProtKB-SubCell"/>
</dbReference>
<evidence type="ECO:0000256" key="3">
    <source>
        <dbReference type="ARBA" id="ARBA00022949"/>
    </source>
</evidence>
<feature type="compositionally biased region" description="Basic and acidic residues" evidence="6">
    <location>
        <begin position="191"/>
        <end position="200"/>
    </location>
</feature>
<evidence type="ECO:0008006" key="9">
    <source>
        <dbReference type="Google" id="ProtNLM"/>
    </source>
</evidence>
<name>A0A2T7NYP9_POMCA</name>
<feature type="coiled-coil region" evidence="5">
    <location>
        <begin position="153"/>
        <end position="180"/>
    </location>
</feature>